<dbReference type="PANTHER" id="PTHR22762:SF67">
    <property type="entry name" value="ALPHA_BETA-GLUCOSIDASE AGDC-RELATED"/>
    <property type="match status" value="1"/>
</dbReference>
<dbReference type="SUPFAM" id="SSF51011">
    <property type="entry name" value="Glycosyl hydrolase domain"/>
    <property type="match status" value="1"/>
</dbReference>
<evidence type="ECO:0000256" key="15">
    <source>
        <dbReference type="ARBA" id="ARBA00023326"/>
    </source>
</evidence>
<evidence type="ECO:0000256" key="4">
    <source>
        <dbReference type="ARBA" id="ARBA00007806"/>
    </source>
</evidence>
<dbReference type="Pfam" id="PF01055">
    <property type="entry name" value="Glyco_hydro_31_2nd"/>
    <property type="match status" value="1"/>
</dbReference>
<comment type="catalytic activity">
    <reaction evidence="1">
        <text>Hydrolysis of terminal, non-reducing beta-D-glucosyl residues with release of beta-D-glucose.</text>
        <dbReference type="EC" id="3.2.1.21"/>
    </reaction>
</comment>
<dbReference type="Pfam" id="PF21365">
    <property type="entry name" value="Glyco_hydro_31_3rd"/>
    <property type="match status" value="1"/>
</dbReference>
<dbReference type="EMBL" id="AMGW01000004">
    <property type="protein sequence ID" value="EXJ58465.1"/>
    <property type="molecule type" value="Genomic_DNA"/>
</dbReference>
<dbReference type="GO" id="GO:0071555">
    <property type="term" value="P:cell wall organization"/>
    <property type="evidence" value="ECO:0007669"/>
    <property type="project" value="UniProtKB-KW"/>
</dbReference>
<proteinExistence type="inferred from homology"/>
<keyword evidence="9 19" id="KW-0732">Signal</keyword>
<dbReference type="InterPro" id="IPR013780">
    <property type="entry name" value="Glyco_hydro_b"/>
</dbReference>
<dbReference type="GO" id="GO:0004558">
    <property type="term" value="F:alpha-1,4-glucosidase activity"/>
    <property type="evidence" value="ECO:0007669"/>
    <property type="project" value="UniProtKB-EC"/>
</dbReference>
<organism evidence="23 24">
    <name type="scientific">Cladophialophora yegresii CBS 114405</name>
    <dbReference type="NCBI Taxonomy" id="1182544"/>
    <lineage>
        <taxon>Eukaryota</taxon>
        <taxon>Fungi</taxon>
        <taxon>Dikarya</taxon>
        <taxon>Ascomycota</taxon>
        <taxon>Pezizomycotina</taxon>
        <taxon>Eurotiomycetes</taxon>
        <taxon>Chaetothyriomycetidae</taxon>
        <taxon>Chaetothyriales</taxon>
        <taxon>Herpotrichiellaceae</taxon>
        <taxon>Cladophialophora</taxon>
    </lineage>
</organism>
<evidence type="ECO:0000256" key="13">
    <source>
        <dbReference type="ARBA" id="ARBA00023295"/>
    </source>
</evidence>
<feature type="signal peptide" evidence="19">
    <location>
        <begin position="1"/>
        <end position="18"/>
    </location>
</feature>
<evidence type="ECO:0000256" key="19">
    <source>
        <dbReference type="SAM" id="SignalP"/>
    </source>
</evidence>
<dbReference type="SUPFAM" id="SSF74650">
    <property type="entry name" value="Galactose mutarotase-like"/>
    <property type="match status" value="1"/>
</dbReference>
<dbReference type="InterPro" id="IPR011013">
    <property type="entry name" value="Gal_mutarotase_sf_dom"/>
</dbReference>
<dbReference type="CDD" id="cd14752">
    <property type="entry name" value="GH31_N"/>
    <property type="match status" value="1"/>
</dbReference>
<feature type="domain" description="Glycoside hydrolase family 31 N-terminal" evidence="21">
    <location>
        <begin position="103"/>
        <end position="214"/>
    </location>
</feature>
<dbReference type="GO" id="GO:0030246">
    <property type="term" value="F:carbohydrate binding"/>
    <property type="evidence" value="ECO:0007669"/>
    <property type="project" value="InterPro"/>
</dbReference>
<dbReference type="RefSeq" id="XP_007758088.1">
    <property type="nucleotide sequence ID" value="XM_007759898.1"/>
</dbReference>
<feature type="compositionally biased region" description="Polar residues" evidence="18">
    <location>
        <begin position="468"/>
        <end position="479"/>
    </location>
</feature>
<reference evidence="23 24" key="1">
    <citation type="submission" date="2013-03" db="EMBL/GenBank/DDBJ databases">
        <title>The Genome Sequence of Cladophialophora yegresii CBS 114405.</title>
        <authorList>
            <consortium name="The Broad Institute Genomics Platform"/>
            <person name="Cuomo C."/>
            <person name="de Hoog S."/>
            <person name="Gorbushina A."/>
            <person name="Walker B."/>
            <person name="Young S.K."/>
            <person name="Zeng Q."/>
            <person name="Gargeya S."/>
            <person name="Fitzgerald M."/>
            <person name="Haas B."/>
            <person name="Abouelleil A."/>
            <person name="Allen A.W."/>
            <person name="Alvarado L."/>
            <person name="Arachchi H.M."/>
            <person name="Berlin A.M."/>
            <person name="Chapman S.B."/>
            <person name="Gainer-Dewar J."/>
            <person name="Goldberg J."/>
            <person name="Griggs A."/>
            <person name="Gujja S."/>
            <person name="Hansen M."/>
            <person name="Howarth C."/>
            <person name="Imamovic A."/>
            <person name="Ireland A."/>
            <person name="Larimer J."/>
            <person name="McCowan C."/>
            <person name="Murphy C."/>
            <person name="Pearson M."/>
            <person name="Poon T.W."/>
            <person name="Priest M."/>
            <person name="Roberts A."/>
            <person name="Saif S."/>
            <person name="Shea T."/>
            <person name="Sisk P."/>
            <person name="Sykes S."/>
            <person name="Wortman J."/>
            <person name="Nusbaum C."/>
            <person name="Birren B."/>
        </authorList>
    </citation>
    <scope>NUCLEOTIDE SEQUENCE [LARGE SCALE GENOMIC DNA]</scope>
    <source>
        <strain evidence="23 24">CBS 114405</strain>
    </source>
</reference>
<gene>
    <name evidence="23" type="ORF">A1O7_05890</name>
</gene>
<comment type="caution">
    <text evidence="23">The sequence shown here is derived from an EMBL/GenBank/DDBJ whole genome shotgun (WGS) entry which is preliminary data.</text>
</comment>
<dbReference type="Gene3D" id="2.60.40.1180">
    <property type="entry name" value="Golgi alpha-mannosidase II"/>
    <property type="match status" value="2"/>
</dbReference>
<keyword evidence="10 17" id="KW-0378">Hydrolase</keyword>
<comment type="subcellular location">
    <subcellularLocation>
        <location evidence="3">Secreted</location>
    </subcellularLocation>
</comment>
<dbReference type="PROSITE" id="PS00129">
    <property type="entry name" value="GLYCOSYL_HYDROL_F31_1"/>
    <property type="match status" value="1"/>
</dbReference>
<keyword evidence="24" id="KW-1185">Reference proteome</keyword>
<dbReference type="GO" id="GO:0005576">
    <property type="term" value="C:extracellular region"/>
    <property type="evidence" value="ECO:0007669"/>
    <property type="project" value="UniProtKB-SubCell"/>
</dbReference>
<name>W9W0H3_9EURO</name>
<evidence type="ECO:0000256" key="18">
    <source>
        <dbReference type="SAM" id="MobiDB-lite"/>
    </source>
</evidence>
<sequence>MLLITALFCVLGSGLAVAQKTCPGYRASNVQQTSNSLTANLNLAGPACNIYGTDLRNLTLTVEYQSASRLHVIIQDLNQTVYQVPESVFPRPSATEGVAAADSQLVFNYTENPFTFSVSRPSGEVLFNTSGSALVFESQYLRLRTSLPSHPNLYGLGEHSDHFRLNTSNYTRTLWSRDAYGIPQGTNLYGNHPVYIDHRGAKGTHGVLFLNSNGMDIKINDTAGQYLEYNTLGGVLDFYFLAGPSPVEVSQQISEVVGKPAMMAYWTFGYHNCRYGYRDVYEVAEVVHNYSTAGIPLETMWTDIDYMDARKVFTLDPQRFPLAKMRELVAYLHAHQQHYIVMVDPAVAAQSYSAFNNGNSTDIFMKSTDGSNFVGVVWPGPTVFPDWFHPETQGYWNDEFENFFSPETGVDISGLWIDMNEAANFCNYPCSDPAAFAKAQGFPPKPPPVRDGPAVALPGFPADFQPPTKRQTMATSNKTGLPGRKLINPPYTIRNAAGSLSNKTLDTNLVHYNGLVEYDTHNLYGTMMSSASRNALLNRRPGERPLVITRSTFLGAGAHVGHWTGDNHADWSQYEISIPDMLNFASIFQVPMVGSDVCGFGGNTTERLCARWMMLGAFQTFYRNHNELGNRPQEAYRWPLTTQAARNAIDIRYRALDYLYTAFYAQNQTGKPVLNPLFYIYPRDPKTFGIDAQFFFGDSLLVSPVLAENKTSVRIYLPNDTFYDWNAGFAPVQGNGSMVNLTNVNFTTIPLHVRGGAILPLRIESANTTAKLRTKGFNLLIAPSRDGSANGSLYLDDGLSIEQTSTTFINFTYAGGHFSMSGDYSYPANVSIERITVLNVASAPQGIVIPGAPMSNFTYNRASKAVIINTTIPLTQDASFQLP</sequence>
<dbReference type="Proteomes" id="UP000019473">
    <property type="component" value="Unassembled WGS sequence"/>
</dbReference>
<feature type="chain" id="PRO_5004930947" description="Probable alpha/beta-glucosidase agdC" evidence="19">
    <location>
        <begin position="19"/>
        <end position="883"/>
    </location>
</feature>
<comment type="function">
    <text evidence="16">Glucosidase involved in the degradation of cellulosic biomass. Has both alpha- and beta-glucosidase activity.</text>
</comment>
<keyword evidence="15" id="KW-0624">Polysaccharide degradation</keyword>
<evidence type="ECO:0000256" key="10">
    <source>
        <dbReference type="ARBA" id="ARBA00022801"/>
    </source>
</evidence>
<dbReference type="EC" id="3.2.1.21" evidence="6"/>
<protein>
    <recommendedName>
        <fullName evidence="7">Probable alpha/beta-glucosidase agdC</fullName>
        <ecNumber evidence="5">3.2.1.20</ecNumber>
        <ecNumber evidence="6">3.2.1.21</ecNumber>
    </recommendedName>
</protein>
<accession>W9W0H3</accession>
<dbReference type="InterPro" id="IPR030458">
    <property type="entry name" value="Glyco_hydro_31_AS"/>
</dbReference>
<dbReference type="GO" id="GO:0000272">
    <property type="term" value="P:polysaccharide catabolic process"/>
    <property type="evidence" value="ECO:0007669"/>
    <property type="project" value="UniProtKB-KW"/>
</dbReference>
<dbReference type="Pfam" id="PF13802">
    <property type="entry name" value="Gal_mutarotas_2"/>
    <property type="match status" value="1"/>
</dbReference>
<dbReference type="InterPro" id="IPR025887">
    <property type="entry name" value="Glyco_hydro_31_N_dom"/>
</dbReference>
<evidence type="ECO:0000256" key="1">
    <source>
        <dbReference type="ARBA" id="ARBA00000448"/>
    </source>
</evidence>
<dbReference type="HOGENOM" id="CLU_000631_11_0_1"/>
<feature type="domain" description="Glycoside hydrolase family 31 TIM barrel" evidence="20">
    <location>
        <begin position="260"/>
        <end position="662"/>
    </location>
</feature>
<evidence type="ECO:0000256" key="14">
    <source>
        <dbReference type="ARBA" id="ARBA00023316"/>
    </source>
</evidence>
<dbReference type="SUPFAM" id="SSF51445">
    <property type="entry name" value="(Trans)glycosidases"/>
    <property type="match status" value="1"/>
</dbReference>
<evidence type="ECO:0000256" key="17">
    <source>
        <dbReference type="RuleBase" id="RU361185"/>
    </source>
</evidence>
<dbReference type="InterPro" id="IPR017853">
    <property type="entry name" value="GH"/>
</dbReference>
<dbReference type="VEuPathDB" id="FungiDB:A1O7_05890"/>
<feature type="domain" description="Glycosyl hydrolase family 31 C-terminal" evidence="22">
    <location>
        <begin position="670"/>
        <end position="759"/>
    </location>
</feature>
<evidence type="ECO:0000256" key="8">
    <source>
        <dbReference type="ARBA" id="ARBA00022525"/>
    </source>
</evidence>
<comment type="catalytic activity">
    <reaction evidence="2">
        <text>Hydrolysis of terminal, non-reducing (1-&gt;4)-linked alpha-D-glucose residues with release of alpha-D-glucose.</text>
        <dbReference type="EC" id="3.2.1.20"/>
    </reaction>
</comment>
<dbReference type="CDD" id="cd06602">
    <property type="entry name" value="GH31_MGAM_SI_GAA"/>
    <property type="match status" value="1"/>
</dbReference>
<keyword evidence="13 17" id="KW-0326">Glycosidase</keyword>
<evidence type="ECO:0000259" key="21">
    <source>
        <dbReference type="Pfam" id="PF13802"/>
    </source>
</evidence>
<dbReference type="AlphaFoldDB" id="W9W0H3"/>
<evidence type="ECO:0000256" key="6">
    <source>
        <dbReference type="ARBA" id="ARBA00012744"/>
    </source>
</evidence>
<evidence type="ECO:0000256" key="16">
    <source>
        <dbReference type="ARBA" id="ARBA00025512"/>
    </source>
</evidence>
<evidence type="ECO:0000256" key="11">
    <source>
        <dbReference type="ARBA" id="ARBA00023180"/>
    </source>
</evidence>
<feature type="region of interest" description="Disordered" evidence="18">
    <location>
        <begin position="461"/>
        <end position="481"/>
    </location>
</feature>
<dbReference type="Gene3D" id="3.20.20.80">
    <property type="entry name" value="Glycosidases"/>
    <property type="match status" value="1"/>
</dbReference>
<evidence type="ECO:0000256" key="12">
    <source>
        <dbReference type="ARBA" id="ARBA00023277"/>
    </source>
</evidence>
<evidence type="ECO:0000313" key="23">
    <source>
        <dbReference type="EMBL" id="EXJ58465.1"/>
    </source>
</evidence>
<evidence type="ECO:0000256" key="3">
    <source>
        <dbReference type="ARBA" id="ARBA00004613"/>
    </source>
</evidence>
<keyword evidence="11" id="KW-0325">Glycoprotein</keyword>
<dbReference type="GeneID" id="19180473"/>
<evidence type="ECO:0000256" key="2">
    <source>
        <dbReference type="ARBA" id="ARBA00001657"/>
    </source>
</evidence>
<dbReference type="Gene3D" id="2.60.40.1760">
    <property type="entry name" value="glycosyl hydrolase (family 31)"/>
    <property type="match status" value="1"/>
</dbReference>
<dbReference type="STRING" id="1182544.W9W0H3"/>
<dbReference type="InterPro" id="IPR048395">
    <property type="entry name" value="Glyco_hydro_31_C"/>
</dbReference>
<evidence type="ECO:0000313" key="24">
    <source>
        <dbReference type="Proteomes" id="UP000019473"/>
    </source>
</evidence>
<keyword evidence="14" id="KW-0961">Cell wall biogenesis/degradation</keyword>
<evidence type="ECO:0000256" key="5">
    <source>
        <dbReference type="ARBA" id="ARBA00012741"/>
    </source>
</evidence>
<dbReference type="InterPro" id="IPR000322">
    <property type="entry name" value="Glyco_hydro_31_TIM"/>
</dbReference>
<dbReference type="OrthoDB" id="5839090at2759"/>
<evidence type="ECO:0000256" key="9">
    <source>
        <dbReference type="ARBA" id="ARBA00022729"/>
    </source>
</evidence>
<keyword evidence="8" id="KW-0964">Secreted</keyword>
<dbReference type="eggNOG" id="KOG1065">
    <property type="taxonomic scope" value="Eukaryota"/>
</dbReference>
<dbReference type="EC" id="3.2.1.20" evidence="5"/>
<evidence type="ECO:0000259" key="20">
    <source>
        <dbReference type="Pfam" id="PF01055"/>
    </source>
</evidence>
<evidence type="ECO:0000259" key="22">
    <source>
        <dbReference type="Pfam" id="PF21365"/>
    </source>
</evidence>
<dbReference type="GO" id="GO:0008422">
    <property type="term" value="F:beta-glucosidase activity"/>
    <property type="evidence" value="ECO:0007669"/>
    <property type="project" value="UniProtKB-EC"/>
</dbReference>
<comment type="similarity">
    <text evidence="4 17">Belongs to the glycosyl hydrolase 31 family.</text>
</comment>
<keyword evidence="12" id="KW-0119">Carbohydrate metabolism</keyword>
<dbReference type="PANTHER" id="PTHR22762">
    <property type="entry name" value="ALPHA-GLUCOSIDASE"/>
    <property type="match status" value="1"/>
</dbReference>
<evidence type="ECO:0000256" key="7">
    <source>
        <dbReference type="ARBA" id="ARBA00014002"/>
    </source>
</evidence>